<dbReference type="InterPro" id="IPR006115">
    <property type="entry name" value="6PGDH_NADP-bd"/>
</dbReference>
<evidence type="ECO:0000313" key="8">
    <source>
        <dbReference type="EMBL" id="WYY08229.1"/>
    </source>
</evidence>
<accession>A0ABZ2U5S2</accession>
<dbReference type="InterPro" id="IPR013328">
    <property type="entry name" value="6PGD_dom2"/>
</dbReference>
<proteinExistence type="inferred from homology"/>
<dbReference type="RefSeq" id="WP_066166721.1">
    <property type="nucleotide sequence ID" value="NZ_CP136137.1"/>
</dbReference>
<dbReference type="EC" id="1.1.1.31" evidence="8"/>
<dbReference type="InterPro" id="IPR036291">
    <property type="entry name" value="NAD(P)-bd_dom_sf"/>
</dbReference>
<sequence length="299" mass="29996">MRVGWIGLGAMGAPMARNVAAAGFDLVAYDLADAARAAAGVPVADSAADAAADVDVLITMLPKGEHVITALTESGALAATAPTALVIDASTIAVDDAQRAAELVQAVGRRFIDAPVSGGVTGAQNGTLTFMTGGAAGDLETAQPLLNAMGSRTFHVGPIGAGQAAKLLNNLMLAVNMAGTCEAAVLAGKLGVDPETLIDIARVSTGDSWTLRNYYPVADVVSTAPSNSDFRNGFAASLMRKDLGLALDAAERAGVQLPAVAQVAGGLDRIIEAGDGALDFSAMVRLLDEPATVTAGGAR</sequence>
<dbReference type="Gene3D" id="1.10.1040.10">
    <property type="entry name" value="N-(1-d-carboxylethyl)-l-norvaline Dehydrogenase, domain 2"/>
    <property type="match status" value="1"/>
</dbReference>
<dbReference type="SUPFAM" id="SSF48179">
    <property type="entry name" value="6-phosphogluconate dehydrogenase C-terminal domain-like"/>
    <property type="match status" value="1"/>
</dbReference>
<protein>
    <submittedName>
        <fullName evidence="8">3-hydroxyisobutyrate dehydrogenase</fullName>
        <ecNumber evidence="8">1.1.1.31</ecNumber>
    </submittedName>
</protein>
<keyword evidence="9" id="KW-1185">Reference proteome</keyword>
<dbReference type="PANTHER" id="PTHR22981">
    <property type="entry name" value="3-HYDROXYISOBUTYRATE DEHYDROGENASE-RELATED"/>
    <property type="match status" value="1"/>
</dbReference>
<gene>
    <name evidence="8" type="primary">mmsB</name>
    <name evidence="8" type="ORF">RVF87_03880</name>
</gene>
<keyword evidence="4 8" id="KW-0560">Oxidoreductase</keyword>
<dbReference type="EMBL" id="CP136137">
    <property type="protein sequence ID" value="WYY08229.1"/>
    <property type="molecule type" value="Genomic_DNA"/>
</dbReference>
<dbReference type="NCBIfam" id="TIGR01692">
    <property type="entry name" value="HIBADH"/>
    <property type="match status" value="1"/>
</dbReference>
<comment type="similarity">
    <text evidence="2">Belongs to the HIBADH-related family.</text>
</comment>
<dbReference type="InterPro" id="IPR011548">
    <property type="entry name" value="HIBADH"/>
</dbReference>
<evidence type="ECO:0000256" key="5">
    <source>
        <dbReference type="ARBA" id="ARBA00023027"/>
    </source>
</evidence>
<dbReference type="GO" id="GO:0008442">
    <property type="term" value="F:3-hydroxyisobutyrate dehydrogenase activity"/>
    <property type="evidence" value="ECO:0007669"/>
    <property type="project" value="UniProtKB-EC"/>
</dbReference>
<evidence type="ECO:0000256" key="3">
    <source>
        <dbReference type="ARBA" id="ARBA00022456"/>
    </source>
</evidence>
<dbReference type="PIRSF" id="PIRSF000103">
    <property type="entry name" value="HIBADH"/>
    <property type="match status" value="1"/>
</dbReference>
<dbReference type="Gene3D" id="3.40.50.720">
    <property type="entry name" value="NAD(P)-binding Rossmann-like Domain"/>
    <property type="match status" value="1"/>
</dbReference>
<dbReference type="PANTHER" id="PTHR22981:SF7">
    <property type="entry name" value="3-HYDROXYISOBUTYRATE DEHYDROGENASE, MITOCHONDRIAL"/>
    <property type="match status" value="1"/>
</dbReference>
<evidence type="ECO:0000313" key="9">
    <source>
        <dbReference type="Proteomes" id="UP001479933"/>
    </source>
</evidence>
<reference evidence="8 9" key="1">
    <citation type="journal article" date="2023" name="Virus Evol.">
        <title>Computational host range prediction-The good, the bad, and the ugly.</title>
        <authorList>
            <person name="Howell A.A."/>
            <person name="Versoza C.J."/>
            <person name="Pfeifer S.P."/>
        </authorList>
    </citation>
    <scope>NUCLEOTIDE SEQUENCE [LARGE SCALE GENOMIC DNA]</scope>
    <source>
        <strain evidence="8 9">1610/1b</strain>
    </source>
</reference>
<dbReference type="Pfam" id="PF14833">
    <property type="entry name" value="NAD_binding_11"/>
    <property type="match status" value="1"/>
</dbReference>
<keyword evidence="3" id="KW-0101">Branched-chain amino acid catabolism</keyword>
<dbReference type="InterPro" id="IPR015815">
    <property type="entry name" value="HIBADH-related"/>
</dbReference>
<name>A0ABZ2U5S2_9ACTN</name>
<dbReference type="SUPFAM" id="SSF51735">
    <property type="entry name" value="NAD(P)-binding Rossmann-fold domains"/>
    <property type="match status" value="1"/>
</dbReference>
<feature type="domain" description="6-phosphogluconate dehydrogenase NADP-binding" evidence="6">
    <location>
        <begin position="2"/>
        <end position="157"/>
    </location>
</feature>
<evidence type="ECO:0000256" key="2">
    <source>
        <dbReference type="ARBA" id="ARBA00009080"/>
    </source>
</evidence>
<keyword evidence="5" id="KW-0520">NAD</keyword>
<dbReference type="Proteomes" id="UP001479933">
    <property type="component" value="Chromosome"/>
</dbReference>
<dbReference type="InterPro" id="IPR029154">
    <property type="entry name" value="HIBADH-like_NADP-bd"/>
</dbReference>
<feature type="domain" description="3-hydroxyisobutyrate dehydrogenase-like NAD-binding" evidence="7">
    <location>
        <begin position="160"/>
        <end position="287"/>
    </location>
</feature>
<evidence type="ECO:0000259" key="6">
    <source>
        <dbReference type="Pfam" id="PF03446"/>
    </source>
</evidence>
<dbReference type="InterPro" id="IPR008927">
    <property type="entry name" value="6-PGluconate_DH-like_C_sf"/>
</dbReference>
<dbReference type="Pfam" id="PF03446">
    <property type="entry name" value="NAD_binding_2"/>
    <property type="match status" value="1"/>
</dbReference>
<evidence type="ECO:0000256" key="4">
    <source>
        <dbReference type="ARBA" id="ARBA00023002"/>
    </source>
</evidence>
<evidence type="ECO:0000256" key="1">
    <source>
        <dbReference type="ARBA" id="ARBA00005023"/>
    </source>
</evidence>
<comment type="pathway">
    <text evidence="1">Amino-acid degradation.</text>
</comment>
<organism evidence="8 9">
    <name type="scientific">Gordonia hydrophobica</name>
    <dbReference type="NCBI Taxonomy" id="40516"/>
    <lineage>
        <taxon>Bacteria</taxon>
        <taxon>Bacillati</taxon>
        <taxon>Actinomycetota</taxon>
        <taxon>Actinomycetes</taxon>
        <taxon>Mycobacteriales</taxon>
        <taxon>Gordoniaceae</taxon>
        <taxon>Gordonia</taxon>
    </lineage>
</organism>
<evidence type="ECO:0000259" key="7">
    <source>
        <dbReference type="Pfam" id="PF14833"/>
    </source>
</evidence>